<dbReference type="InterPro" id="IPR006531">
    <property type="entry name" value="Gp5/Vgr_OB"/>
</dbReference>
<dbReference type="InterPro" id="IPR017847">
    <property type="entry name" value="T6SS_RhsGE_Vgr_subset"/>
</dbReference>
<evidence type="ECO:0000259" key="3">
    <source>
        <dbReference type="Pfam" id="PF04717"/>
    </source>
</evidence>
<name>A0A7W2EW93_9BURK</name>
<comment type="similarity">
    <text evidence="1">Belongs to the VgrG protein family.</text>
</comment>
<comment type="caution">
    <text evidence="5">The sequence shown here is derived from an EMBL/GenBank/DDBJ whole genome shotgun (WGS) entry which is preliminary data.</text>
</comment>
<feature type="region of interest" description="Disordered" evidence="2">
    <location>
        <begin position="272"/>
        <end position="306"/>
    </location>
</feature>
<dbReference type="Gene3D" id="3.55.50.10">
    <property type="entry name" value="Baseplate protein-like domains"/>
    <property type="match status" value="1"/>
</dbReference>
<evidence type="ECO:0000256" key="1">
    <source>
        <dbReference type="ARBA" id="ARBA00005558"/>
    </source>
</evidence>
<dbReference type="AlphaFoldDB" id="A0A7W2EW93"/>
<dbReference type="NCBIfam" id="TIGR01646">
    <property type="entry name" value="vgr_GE"/>
    <property type="match status" value="1"/>
</dbReference>
<dbReference type="Pfam" id="PF04717">
    <property type="entry name" value="Phage_base_V"/>
    <property type="match status" value="1"/>
</dbReference>
<dbReference type="InterPro" id="IPR054030">
    <property type="entry name" value="Gp5_Vgr_C"/>
</dbReference>
<dbReference type="Gene3D" id="4.10.220.110">
    <property type="match status" value="1"/>
</dbReference>
<sequence length="688" mass="76786">MLANAIEANEALSRDFEFQVEVLSDNALIPLKDMMGKMVTIALVRNDGTLRYFNGYVFDFSFVKTDAGFAFYRMTLKPWLAFLRLRQNSRVFQNLNICELCEQTFNDYQQRDYRYAIVGKTPNSTLLVQYNESDYNHLHRRLEQAGLHYWYEHSADGHTLWLGDDSTLSQPIDGEGTMRFQNAAGAMEDDGIHQWSPVRHVSSAKVAVNSYNFKNARSNRMDRPSLNPQGKVAPLEVYEDTGAYGFKDDDAGDALATRRMEEIDARGQDFSVQGNDRAAQPGRSFRLTDHFSGGARGRDDGDTPLEDRAGREYLILSVQHQASNNYQDGRHALSHYSNTLTCLRKSRRWRPRVGLNSRDVRIYGVQTATVVGHKGSEILTDEFGRVRLQFHWDRLNKFDAASSPWVRVMTSMAGNRFGVIGVPRVGQEVVVTFLDGVCDRPLVIGSVYNAANMPPWELPANKTQSGILTRSTREGSRDNANALRFEDLKGKEEVWLHAERDQRIEVEHDESHSVGNDRGKTVGHDETVQVKHDRTETVGNDEKITVHGKRTERVDGDEKIDIGGTRVETVGQNDIVTITGARIETVLLAKNEMVMLEKALEVGDNYGVLVGGSMATTVARSQVEMVGQSKDTRAGTTYTITAKDSFEITVGSASLKMTSDGAITISGTRINIGASGPVHINGKDVDVN</sequence>
<dbReference type="SUPFAM" id="SSF69279">
    <property type="entry name" value="Phage tail proteins"/>
    <property type="match status" value="2"/>
</dbReference>
<feature type="compositionally biased region" description="Basic and acidic residues" evidence="2">
    <location>
        <begin position="296"/>
        <end position="306"/>
    </location>
</feature>
<feature type="domain" description="Gp5/Type VI secretion system Vgr C-terminal trimerisation" evidence="4">
    <location>
        <begin position="465"/>
        <end position="577"/>
    </location>
</feature>
<gene>
    <name evidence="5" type="primary">tssI</name>
    <name evidence="5" type="ORF">H3H37_22230</name>
</gene>
<dbReference type="Gene3D" id="2.40.50.230">
    <property type="entry name" value="Gp5 N-terminal domain"/>
    <property type="match status" value="1"/>
</dbReference>
<reference evidence="5 6" key="1">
    <citation type="submission" date="2020-07" db="EMBL/GenBank/DDBJ databases">
        <title>Novel species isolated from subtropical streams in China.</title>
        <authorList>
            <person name="Lu H."/>
        </authorList>
    </citation>
    <scope>NUCLEOTIDE SEQUENCE [LARGE SCALE GENOMIC DNA]</scope>
    <source>
        <strain evidence="5 6">LX20W</strain>
    </source>
</reference>
<dbReference type="InterPro" id="IPR006533">
    <property type="entry name" value="T6SS_Vgr_RhsGE"/>
</dbReference>
<dbReference type="NCBIfam" id="TIGR03361">
    <property type="entry name" value="VI_Rhs_Vgr"/>
    <property type="match status" value="1"/>
</dbReference>
<evidence type="ECO:0000259" key="4">
    <source>
        <dbReference type="Pfam" id="PF22178"/>
    </source>
</evidence>
<dbReference type="SUPFAM" id="SSF69349">
    <property type="entry name" value="Phage fibre proteins"/>
    <property type="match status" value="1"/>
</dbReference>
<evidence type="ECO:0000313" key="6">
    <source>
        <dbReference type="Proteomes" id="UP000534388"/>
    </source>
</evidence>
<dbReference type="Pfam" id="PF05954">
    <property type="entry name" value="Phage_GPD"/>
    <property type="match status" value="1"/>
</dbReference>
<dbReference type="Proteomes" id="UP000534388">
    <property type="component" value="Unassembled WGS sequence"/>
</dbReference>
<accession>A0A7W2EW93</accession>
<evidence type="ECO:0000256" key="2">
    <source>
        <dbReference type="SAM" id="MobiDB-lite"/>
    </source>
</evidence>
<dbReference type="EMBL" id="JACEZT010000019">
    <property type="protein sequence ID" value="MBA5639783.1"/>
    <property type="molecule type" value="Genomic_DNA"/>
</dbReference>
<feature type="domain" description="Gp5/Type VI secretion system Vgr protein OB-fold" evidence="3">
    <location>
        <begin position="380"/>
        <end position="448"/>
    </location>
</feature>
<protein>
    <submittedName>
        <fullName evidence="5">Type VI secretion system tip protein VgrG</fullName>
    </submittedName>
</protein>
<dbReference type="Gene3D" id="2.30.110.50">
    <property type="match status" value="1"/>
</dbReference>
<dbReference type="SUPFAM" id="SSF69255">
    <property type="entry name" value="gp5 N-terminal domain-like"/>
    <property type="match status" value="1"/>
</dbReference>
<evidence type="ECO:0000313" key="5">
    <source>
        <dbReference type="EMBL" id="MBA5639783.1"/>
    </source>
</evidence>
<organism evidence="5 6">
    <name type="scientific">Rugamonas brunnea</name>
    <dbReference type="NCBI Taxonomy" id="2758569"/>
    <lineage>
        <taxon>Bacteria</taxon>
        <taxon>Pseudomonadati</taxon>
        <taxon>Pseudomonadota</taxon>
        <taxon>Betaproteobacteria</taxon>
        <taxon>Burkholderiales</taxon>
        <taxon>Oxalobacteraceae</taxon>
        <taxon>Telluria group</taxon>
        <taxon>Rugamonas</taxon>
    </lineage>
</organism>
<proteinExistence type="inferred from homology"/>
<keyword evidence="6" id="KW-1185">Reference proteome</keyword>
<dbReference type="Pfam" id="PF22178">
    <property type="entry name" value="Gp5_trimer_C"/>
    <property type="match status" value="1"/>
</dbReference>
<dbReference type="InterPro" id="IPR037026">
    <property type="entry name" value="Vgr_OB-fold_dom_sf"/>
</dbReference>